<proteinExistence type="inferred from homology"/>
<reference evidence="4" key="1">
    <citation type="journal article" date="2019" name="G3 (Bethesda)">
        <title>Genome Assemblies of Two Rare Opportunistic Yeast Pathogens: Diutina rugosa (syn. Candida rugosa) and Trichomonascus ciferrii (syn. Candida ciferrii).</title>
        <authorList>
            <person name="Mixao V."/>
            <person name="Saus E."/>
            <person name="Hansen A.P."/>
            <person name="Lass-Florl C."/>
            <person name="Gabaldon T."/>
        </authorList>
    </citation>
    <scope>NUCLEOTIDE SEQUENCE</scope>
    <source>
        <strain evidence="4">CBS 4856</strain>
    </source>
</reference>
<comment type="similarity">
    <text evidence="1">Belongs to the universal ribosomal protein uS11 family.</text>
</comment>
<name>A0A642V3U4_9ASCO</name>
<protein>
    <submittedName>
        <fullName evidence="4">Uncharacterized protein</fullName>
    </submittedName>
</protein>
<dbReference type="GO" id="GO:0006412">
    <property type="term" value="P:translation"/>
    <property type="evidence" value="ECO:0007669"/>
    <property type="project" value="InterPro"/>
</dbReference>
<evidence type="ECO:0000313" key="4">
    <source>
        <dbReference type="EMBL" id="KAA8908031.1"/>
    </source>
</evidence>
<dbReference type="AlphaFoldDB" id="A0A642V3U4"/>
<dbReference type="SUPFAM" id="SSF53137">
    <property type="entry name" value="Translational machinery components"/>
    <property type="match status" value="1"/>
</dbReference>
<dbReference type="GO" id="GO:0003735">
    <property type="term" value="F:structural constituent of ribosome"/>
    <property type="evidence" value="ECO:0007669"/>
    <property type="project" value="InterPro"/>
</dbReference>
<accession>A0A642V3U4</accession>
<dbReference type="Gene3D" id="3.30.420.80">
    <property type="entry name" value="Ribosomal protein S11"/>
    <property type="match status" value="1"/>
</dbReference>
<dbReference type="GO" id="GO:0005840">
    <property type="term" value="C:ribosome"/>
    <property type="evidence" value="ECO:0007669"/>
    <property type="project" value="UniProtKB-KW"/>
</dbReference>
<dbReference type="PANTHER" id="PTHR11759">
    <property type="entry name" value="40S RIBOSOMAL PROTEIN S14/30S RIBOSOMAL PROTEIN S11"/>
    <property type="match status" value="1"/>
</dbReference>
<keyword evidence="2" id="KW-0689">Ribosomal protein</keyword>
<dbReference type="EMBL" id="SWFS01000372">
    <property type="protein sequence ID" value="KAA8908031.1"/>
    <property type="molecule type" value="Genomic_DNA"/>
</dbReference>
<keyword evidence="5" id="KW-1185">Reference proteome</keyword>
<organism evidence="4 5">
    <name type="scientific">Trichomonascus ciferrii</name>
    <dbReference type="NCBI Taxonomy" id="44093"/>
    <lineage>
        <taxon>Eukaryota</taxon>
        <taxon>Fungi</taxon>
        <taxon>Dikarya</taxon>
        <taxon>Ascomycota</taxon>
        <taxon>Saccharomycotina</taxon>
        <taxon>Dipodascomycetes</taxon>
        <taxon>Dipodascales</taxon>
        <taxon>Trichomonascaceae</taxon>
        <taxon>Trichomonascus</taxon>
        <taxon>Trichomonascus ciferrii complex</taxon>
    </lineage>
</organism>
<dbReference type="VEuPathDB" id="FungiDB:TRICI_004858"/>
<evidence type="ECO:0000256" key="1">
    <source>
        <dbReference type="ARBA" id="ARBA00006194"/>
    </source>
</evidence>
<dbReference type="OrthoDB" id="1654884at2759"/>
<evidence type="ECO:0000256" key="2">
    <source>
        <dbReference type="ARBA" id="ARBA00022980"/>
    </source>
</evidence>
<dbReference type="InterPro" id="IPR001971">
    <property type="entry name" value="Ribosomal_uS11"/>
</dbReference>
<dbReference type="HAMAP" id="MF_01310">
    <property type="entry name" value="Ribosomal_uS11"/>
    <property type="match status" value="1"/>
</dbReference>
<sequence length="202" mass="22851">MIRGLVTGIGHRRLFSTRGAVALSKFQGQYGGSGRRGPFGGGFRQQQQTTKLPADGKLTVGYVLHGQFTRNNTILTLTRRYRRVGKKAEHMSLMEQLIEKVRPQQEVKLSLSTGQLGYRNTKQGEYEAAFQTAARMFKLMEERGYTDKELELVFRQFADGREAFLNALNGKEGNKIRPLVSRVTDGTRIRFGGSRPPNKRRL</sequence>
<dbReference type="Proteomes" id="UP000761534">
    <property type="component" value="Unassembled WGS sequence"/>
</dbReference>
<comment type="caution">
    <text evidence="4">The sequence shown here is derived from an EMBL/GenBank/DDBJ whole genome shotgun (WGS) entry which is preliminary data.</text>
</comment>
<gene>
    <name evidence="4" type="ORF">TRICI_004858</name>
</gene>
<keyword evidence="3" id="KW-0687">Ribonucleoprotein</keyword>
<dbReference type="GO" id="GO:1990904">
    <property type="term" value="C:ribonucleoprotein complex"/>
    <property type="evidence" value="ECO:0007669"/>
    <property type="project" value="UniProtKB-KW"/>
</dbReference>
<evidence type="ECO:0000256" key="3">
    <source>
        <dbReference type="ARBA" id="ARBA00023274"/>
    </source>
</evidence>
<evidence type="ECO:0000313" key="5">
    <source>
        <dbReference type="Proteomes" id="UP000761534"/>
    </source>
</evidence>
<dbReference type="InterPro" id="IPR036967">
    <property type="entry name" value="Ribosomal_uS11_sf"/>
</dbReference>